<keyword evidence="11" id="KW-0539">Nucleus</keyword>
<dbReference type="GO" id="GO:0004722">
    <property type="term" value="F:protein serine/threonine phosphatase activity"/>
    <property type="evidence" value="ECO:0007669"/>
    <property type="project" value="UniProtKB-EC"/>
</dbReference>
<evidence type="ECO:0000256" key="14">
    <source>
        <dbReference type="ARBA" id="ARBA00037822"/>
    </source>
</evidence>
<dbReference type="PROSITE" id="PS50054">
    <property type="entry name" value="TYR_PHOSPHATASE_DUAL"/>
    <property type="match status" value="1"/>
</dbReference>
<dbReference type="FunFam" id="3.90.190.10:FF:000032">
    <property type="entry name" value="dual specificity protein phosphatase CDC14A isoform X1"/>
    <property type="match status" value="1"/>
</dbReference>
<keyword evidence="12" id="KW-0966">Cell projection</keyword>
<evidence type="ECO:0000256" key="10">
    <source>
        <dbReference type="ARBA" id="ARBA00023212"/>
    </source>
</evidence>
<dbReference type="GO" id="GO:0005813">
    <property type="term" value="C:centrosome"/>
    <property type="evidence" value="ECO:0007669"/>
    <property type="project" value="UniProtKB-SubCell"/>
</dbReference>
<dbReference type="SMART" id="SM00195">
    <property type="entry name" value="DSPc"/>
    <property type="match status" value="1"/>
</dbReference>
<dbReference type="PROSITE" id="PS00383">
    <property type="entry name" value="TYR_PHOSPHATASE_1"/>
    <property type="match status" value="1"/>
</dbReference>
<comment type="catalytic activity">
    <reaction evidence="15">
        <text>O-phospho-L-seryl-[protein] + H2O = L-seryl-[protein] + phosphate</text>
        <dbReference type="Rhea" id="RHEA:20629"/>
        <dbReference type="Rhea" id="RHEA-COMP:9863"/>
        <dbReference type="Rhea" id="RHEA-COMP:11604"/>
        <dbReference type="ChEBI" id="CHEBI:15377"/>
        <dbReference type="ChEBI" id="CHEBI:29999"/>
        <dbReference type="ChEBI" id="CHEBI:43474"/>
        <dbReference type="ChEBI" id="CHEBI:83421"/>
        <dbReference type="EC" id="3.1.3.16"/>
    </reaction>
</comment>
<evidence type="ECO:0000256" key="16">
    <source>
        <dbReference type="ARBA" id="ARBA00048336"/>
    </source>
</evidence>
<keyword evidence="6" id="KW-0597">Phosphoprotein</keyword>
<comment type="similarity">
    <text evidence="4">Belongs to the protein-tyrosine phosphatase family. Non-receptor class CDC14 subfamily.</text>
</comment>
<gene>
    <name evidence="20" type="ORF">GHT06_014942</name>
</gene>
<feature type="region of interest" description="Disordered" evidence="17">
    <location>
        <begin position="715"/>
        <end position="736"/>
    </location>
</feature>
<keyword evidence="5" id="KW-0963">Cytoplasm</keyword>
<dbReference type="CDD" id="cd14499">
    <property type="entry name" value="CDC14_C"/>
    <property type="match status" value="1"/>
</dbReference>
<dbReference type="GO" id="GO:0050877">
    <property type="term" value="P:nervous system process"/>
    <property type="evidence" value="ECO:0007669"/>
    <property type="project" value="UniProtKB-ARBA"/>
</dbReference>
<accession>A0AAD5KRQ9</accession>
<dbReference type="Proteomes" id="UP000820818">
    <property type="component" value="Linkage Group LG5"/>
</dbReference>
<evidence type="ECO:0000259" key="19">
    <source>
        <dbReference type="PROSITE" id="PS50056"/>
    </source>
</evidence>
<reference evidence="20 21" key="1">
    <citation type="submission" date="2022-05" db="EMBL/GenBank/DDBJ databases">
        <title>A multi-omics perspective on studying reproductive biology in Daphnia sinensis.</title>
        <authorList>
            <person name="Jia J."/>
        </authorList>
    </citation>
    <scope>NUCLEOTIDE SEQUENCE [LARGE SCALE GENOMIC DNA]</scope>
    <source>
        <strain evidence="20 21">WSL</strain>
    </source>
</reference>
<evidence type="ECO:0000256" key="2">
    <source>
        <dbReference type="ARBA" id="ARBA00004300"/>
    </source>
</evidence>
<evidence type="ECO:0000256" key="6">
    <source>
        <dbReference type="ARBA" id="ARBA00022553"/>
    </source>
</evidence>
<evidence type="ECO:0000256" key="4">
    <source>
        <dbReference type="ARBA" id="ARBA00007315"/>
    </source>
</evidence>
<dbReference type="PANTHER" id="PTHR23339">
    <property type="entry name" value="TYROSINE SPECIFIC PROTEIN PHOSPHATASE AND DUAL SPECIFICITY PROTEIN PHOSPHATASE"/>
    <property type="match status" value="1"/>
</dbReference>
<evidence type="ECO:0000256" key="12">
    <source>
        <dbReference type="ARBA" id="ARBA00023273"/>
    </source>
</evidence>
<evidence type="ECO:0000256" key="5">
    <source>
        <dbReference type="ARBA" id="ARBA00022490"/>
    </source>
</evidence>
<dbReference type="GO" id="GO:0005634">
    <property type="term" value="C:nucleus"/>
    <property type="evidence" value="ECO:0007669"/>
    <property type="project" value="UniProtKB-SubCell"/>
</dbReference>
<keyword evidence="8" id="KW-0378">Hydrolase</keyword>
<evidence type="ECO:0000313" key="21">
    <source>
        <dbReference type="Proteomes" id="UP000820818"/>
    </source>
</evidence>
<dbReference type="SUPFAM" id="SSF52799">
    <property type="entry name" value="(Phosphotyrosine protein) phosphatases II"/>
    <property type="match status" value="2"/>
</dbReference>
<keyword evidence="9" id="KW-0904">Protein phosphatase</keyword>
<dbReference type="AlphaFoldDB" id="A0AAD5KRQ9"/>
<evidence type="ECO:0000259" key="18">
    <source>
        <dbReference type="PROSITE" id="PS50054"/>
    </source>
</evidence>
<dbReference type="InterPro" id="IPR044506">
    <property type="entry name" value="CDC14_C"/>
</dbReference>
<feature type="compositionally biased region" description="Low complexity" evidence="17">
    <location>
        <begin position="715"/>
        <end position="733"/>
    </location>
</feature>
<dbReference type="Pfam" id="PF14671">
    <property type="entry name" value="DSPn"/>
    <property type="match status" value="1"/>
</dbReference>
<dbReference type="Pfam" id="PF22785">
    <property type="entry name" value="Tc-R-P"/>
    <property type="match status" value="1"/>
</dbReference>
<dbReference type="InterPro" id="IPR050561">
    <property type="entry name" value="PTP"/>
</dbReference>
<dbReference type="InterPro" id="IPR029021">
    <property type="entry name" value="Prot-tyrosine_phosphatase-like"/>
</dbReference>
<keyword evidence="21" id="KW-1185">Reference proteome</keyword>
<evidence type="ECO:0000256" key="3">
    <source>
        <dbReference type="ARBA" id="ARBA00004647"/>
    </source>
</evidence>
<dbReference type="CDD" id="cd17657">
    <property type="entry name" value="CDC14_N"/>
    <property type="match status" value="1"/>
</dbReference>
<feature type="compositionally biased region" description="Basic and acidic residues" evidence="17">
    <location>
        <begin position="564"/>
        <end position="574"/>
    </location>
</feature>
<evidence type="ECO:0008006" key="22">
    <source>
        <dbReference type="Google" id="ProtNLM"/>
    </source>
</evidence>
<dbReference type="InterPro" id="IPR020422">
    <property type="entry name" value="TYR_PHOSPHATASE_DUAL_dom"/>
</dbReference>
<keyword evidence="10" id="KW-0206">Cytoskeleton</keyword>
<dbReference type="GO" id="GO:0060091">
    <property type="term" value="C:kinocilium"/>
    <property type="evidence" value="ECO:0007669"/>
    <property type="project" value="UniProtKB-SubCell"/>
</dbReference>
<proteinExistence type="inferred from homology"/>
<comment type="subcellular location">
    <subcellularLocation>
        <location evidence="14">Cell projection</location>
        <location evidence="14">Kinocilium</location>
    </subcellularLocation>
    <subcellularLocation>
        <location evidence="2">Cytoplasm</location>
        <location evidence="2">Cytoskeleton</location>
        <location evidence="2">Microtubule organizing center</location>
        <location evidence="2">Centrosome</location>
    </subcellularLocation>
    <subcellularLocation>
        <location evidence="3">Cytoplasm</location>
        <location evidence="3">Cytoskeleton</location>
        <location evidence="3">Spindle pole</location>
    </subcellularLocation>
    <subcellularLocation>
        <location evidence="1">Nucleus</location>
    </subcellularLocation>
</comment>
<evidence type="ECO:0000256" key="8">
    <source>
        <dbReference type="ARBA" id="ARBA00022801"/>
    </source>
</evidence>
<dbReference type="GO" id="GO:0000922">
    <property type="term" value="C:spindle pole"/>
    <property type="evidence" value="ECO:0007669"/>
    <property type="project" value="UniProtKB-SubCell"/>
</dbReference>
<comment type="catalytic activity">
    <reaction evidence="16">
        <text>O-phospho-L-threonyl-[protein] + H2O = L-threonyl-[protein] + phosphate</text>
        <dbReference type="Rhea" id="RHEA:47004"/>
        <dbReference type="Rhea" id="RHEA-COMP:11060"/>
        <dbReference type="Rhea" id="RHEA-COMP:11605"/>
        <dbReference type="ChEBI" id="CHEBI:15377"/>
        <dbReference type="ChEBI" id="CHEBI:30013"/>
        <dbReference type="ChEBI" id="CHEBI:43474"/>
        <dbReference type="ChEBI" id="CHEBI:61977"/>
        <dbReference type="EC" id="3.1.3.16"/>
    </reaction>
</comment>
<feature type="region of interest" description="Disordered" evidence="17">
    <location>
        <begin position="752"/>
        <end position="847"/>
    </location>
</feature>
<feature type="region of interest" description="Disordered" evidence="17">
    <location>
        <begin position="562"/>
        <end position="581"/>
    </location>
</feature>
<dbReference type="Gene3D" id="3.90.190.10">
    <property type="entry name" value="Protein tyrosine phosphatase superfamily"/>
    <property type="match status" value="2"/>
</dbReference>
<dbReference type="PROSITE" id="PS50056">
    <property type="entry name" value="TYR_PHOSPHATASE_2"/>
    <property type="match status" value="1"/>
</dbReference>
<evidence type="ECO:0000256" key="7">
    <source>
        <dbReference type="ARBA" id="ARBA00022618"/>
    </source>
</evidence>
<dbReference type="InterPro" id="IPR016130">
    <property type="entry name" value="Tyr_Pase_AS"/>
</dbReference>
<evidence type="ECO:0000313" key="20">
    <source>
        <dbReference type="EMBL" id="KAI9558189.1"/>
    </source>
</evidence>
<feature type="domain" description="Tyrosine specific protein phosphatases" evidence="19">
    <location>
        <begin position="264"/>
        <end position="326"/>
    </location>
</feature>
<comment type="caution">
    <text evidence="20">The sequence shown here is derived from an EMBL/GenBank/DDBJ whole genome shotgun (WGS) entry which is preliminary data.</text>
</comment>
<organism evidence="20 21">
    <name type="scientific">Daphnia sinensis</name>
    <dbReference type="NCBI Taxonomy" id="1820382"/>
    <lineage>
        <taxon>Eukaryota</taxon>
        <taxon>Metazoa</taxon>
        <taxon>Ecdysozoa</taxon>
        <taxon>Arthropoda</taxon>
        <taxon>Crustacea</taxon>
        <taxon>Branchiopoda</taxon>
        <taxon>Diplostraca</taxon>
        <taxon>Cladocera</taxon>
        <taxon>Anomopoda</taxon>
        <taxon>Daphniidae</taxon>
        <taxon>Daphnia</taxon>
        <taxon>Daphnia similis group</taxon>
    </lineage>
</organism>
<feature type="domain" description="Tyrosine-protein phosphatase" evidence="18">
    <location>
        <begin position="184"/>
        <end position="341"/>
    </location>
</feature>
<keyword evidence="7" id="KW-0132">Cell division</keyword>
<dbReference type="FunFam" id="3.90.190.10:FF:000006">
    <property type="entry name" value="Dual specificity protein phosphatase CDC14B"/>
    <property type="match status" value="1"/>
</dbReference>
<keyword evidence="13" id="KW-0131">Cell cycle</keyword>
<sequence>MNTVLEKEDILVHAAEFIKDQLYFATLKVSIRPKSTPDTHYFCIDEQLVYRNFYSDFGPLNLAMLYRYCHKLNRKLKAPNLAKKCIVHYTTEDQHKRANAAMLIGSYAVIYLNKSPEEAFRLLTSGNSPPFLPFRDASYGWAEYSISILDCLHAIEKAIKFNFFDFNDFDVEEYEHYERVENGDFNWIIPGKFIAFCGPHSTKNEEEGQHTPESYFNYFREYNVTTIVRLNKRIYDAARFTRGGFQHRDLFFTDGSTPSDLIMERFLNICEATSGAVAVHCKAGLGRTGTLIACYMMKHYRMTAHECIAWLRICRPGCVIGHQQTWVESKQLQMWLQKDEYDNAHNGQSLGIVCAYPVHSFKQRKLFESTANANANHNSRHAGKTAVYLSEICVTGSSLNTAKCPKLADNGNRINDDSGAALQETTCRSLICINNAPEKETDNGSVRSILNILDSFKLEDMKEDKTSTSNSAGNNKSVLSVAESTLLAVPVDPNANATVKQEPLKEKKGSVFNEECLVNGMSQGDRLQQIKSLRRHARATTTGALKNCDDIVLHRSNKAAVKSSDLRSTDEATRIRSRTSQRLQTIGQGGILLPSPLKSNRVSSALTVSASLLNSSQGSNSSGGSGRSPKTIDDDGKVTGDGTPAGYKRVTRSTTTTKRHAWLLSSGCGVYHGHASSSASRLLRLSLGSSKRAAATTSSGALLGRNSHHLITSPHSTSVEVPPPSSSISSSPTATGFCDLKTKRKIREKTLKTNRLSSPSSGPCPVMPRDPMTDGPVGKNSRTIASRRPLTRSVLRASLSPLGSGPVTPSGSGASKKLLAHHSSPSVKASGVAHPRRLLATHAPLPK</sequence>
<evidence type="ECO:0000256" key="1">
    <source>
        <dbReference type="ARBA" id="ARBA00004123"/>
    </source>
</evidence>
<dbReference type="InterPro" id="IPR029260">
    <property type="entry name" value="DSPn"/>
</dbReference>
<protein>
    <recommendedName>
        <fullName evidence="22">Protein-tyrosine-phosphatase</fullName>
    </recommendedName>
</protein>
<evidence type="ECO:0000256" key="11">
    <source>
        <dbReference type="ARBA" id="ARBA00023242"/>
    </source>
</evidence>
<evidence type="ECO:0000256" key="17">
    <source>
        <dbReference type="SAM" id="MobiDB-lite"/>
    </source>
</evidence>
<dbReference type="GO" id="GO:0051301">
    <property type="term" value="P:cell division"/>
    <property type="evidence" value="ECO:0007669"/>
    <property type="project" value="UniProtKB-KW"/>
</dbReference>
<evidence type="ECO:0000256" key="9">
    <source>
        <dbReference type="ARBA" id="ARBA00022912"/>
    </source>
</evidence>
<feature type="region of interest" description="Disordered" evidence="17">
    <location>
        <begin position="614"/>
        <end position="649"/>
    </location>
</feature>
<evidence type="ECO:0000256" key="13">
    <source>
        <dbReference type="ARBA" id="ARBA00023306"/>
    </source>
</evidence>
<evidence type="ECO:0000256" key="15">
    <source>
        <dbReference type="ARBA" id="ARBA00047761"/>
    </source>
</evidence>
<dbReference type="InterPro" id="IPR000387">
    <property type="entry name" value="Tyr_Pase_dom"/>
</dbReference>
<dbReference type="EMBL" id="WJBH02000005">
    <property type="protein sequence ID" value="KAI9558189.1"/>
    <property type="molecule type" value="Genomic_DNA"/>
</dbReference>
<name>A0AAD5KRQ9_9CRUS</name>